<accession>A0A9P1BWX6</accession>
<dbReference type="AlphaFoldDB" id="A0A9P1BWX6"/>
<sequence length="590" mass="64229">MFPDIAQYISKVQTENQGGQVYVLALMDCCVWPSNSAYLTACTQAFTALLATSPKHAGHLQMPLPQAQTHQSAVLKHRRTLEDSMVTNGLDIMRPVSLMFDKSNLSAGDKREPWHPCLLVTATAQDNNAWLDSSAAQNRSIGPCPLIRVADMLGFDPDSRPGASQRKGVPAHSEVITAYLRGMPFQENDQVVLVDILPNRQAEFARAAVSRMLDNTARRPDIRYCAFFRSDQKDVVQALESMVYKEWDSSGAAPARTRPVDALPDPTLSLLTWSNGRATFPESIFQKFPEGSAAFSQIQELKKALVAEFPDSASAGPGQSTQPGSSVGRARASGRPDFSIDGGQRPLDFTLTVEKEHVPVSSFTVQRKAYCAGTRAKPAIVVAADLSVWLGNETNEEISLTACELCGFNLGSFEEKVVAGLGETELSGICFRFASDLVLVSSERQLTSLAEFAHKCCTVQGIANFELANHEIQQKMYPPASESEEAVPVPYRFSLAPARNGKCNVFRPNALSNAEAARHATIGAAFVGHFDKIPKNDVATVVWEVTGQALFLAVREASKPLKQLASITVSCRTFASELQTNIPRAYKLQA</sequence>
<keyword evidence="4" id="KW-1185">Reference proteome</keyword>
<proteinExistence type="predicted"/>
<organism evidence="2">
    <name type="scientific">Cladocopium goreaui</name>
    <dbReference type="NCBI Taxonomy" id="2562237"/>
    <lineage>
        <taxon>Eukaryota</taxon>
        <taxon>Sar</taxon>
        <taxon>Alveolata</taxon>
        <taxon>Dinophyceae</taxon>
        <taxon>Suessiales</taxon>
        <taxon>Symbiodiniaceae</taxon>
        <taxon>Cladocopium</taxon>
    </lineage>
</organism>
<dbReference type="EMBL" id="CAMXCT030000606">
    <property type="protein sequence ID" value="CAL4768357.1"/>
    <property type="molecule type" value="Genomic_DNA"/>
</dbReference>
<reference evidence="3 4" key="2">
    <citation type="submission" date="2024-05" db="EMBL/GenBank/DDBJ databases">
        <authorList>
            <person name="Chen Y."/>
            <person name="Shah S."/>
            <person name="Dougan E. K."/>
            <person name="Thang M."/>
            <person name="Chan C."/>
        </authorList>
    </citation>
    <scope>NUCLEOTIDE SEQUENCE [LARGE SCALE GENOMIC DNA]</scope>
</reference>
<feature type="region of interest" description="Disordered" evidence="1">
    <location>
        <begin position="312"/>
        <end position="343"/>
    </location>
</feature>
<dbReference type="Proteomes" id="UP001152797">
    <property type="component" value="Unassembled WGS sequence"/>
</dbReference>
<evidence type="ECO:0000256" key="1">
    <source>
        <dbReference type="SAM" id="MobiDB-lite"/>
    </source>
</evidence>
<evidence type="ECO:0000313" key="2">
    <source>
        <dbReference type="EMBL" id="CAI3981045.1"/>
    </source>
</evidence>
<comment type="caution">
    <text evidence="2">The sequence shown here is derived from an EMBL/GenBank/DDBJ whole genome shotgun (WGS) entry which is preliminary data.</text>
</comment>
<reference evidence="2" key="1">
    <citation type="submission" date="2022-10" db="EMBL/GenBank/DDBJ databases">
        <authorList>
            <person name="Chen Y."/>
            <person name="Dougan E. K."/>
            <person name="Chan C."/>
            <person name="Rhodes N."/>
            <person name="Thang M."/>
        </authorList>
    </citation>
    <scope>NUCLEOTIDE SEQUENCE</scope>
</reference>
<name>A0A9P1BWX6_9DINO</name>
<protein>
    <submittedName>
        <fullName evidence="3">7,8-didemethyl-8-hydroxy-5-deazariboflavin synthase</fullName>
    </submittedName>
</protein>
<dbReference type="EMBL" id="CAMXCT010000606">
    <property type="protein sequence ID" value="CAI3981045.1"/>
    <property type="molecule type" value="Genomic_DNA"/>
</dbReference>
<evidence type="ECO:0000313" key="4">
    <source>
        <dbReference type="Proteomes" id="UP001152797"/>
    </source>
</evidence>
<gene>
    <name evidence="2" type="ORF">C1SCF055_LOCUS8874</name>
</gene>
<evidence type="ECO:0000313" key="3">
    <source>
        <dbReference type="EMBL" id="CAL4768357.1"/>
    </source>
</evidence>
<dbReference type="EMBL" id="CAMXCT020000606">
    <property type="protein sequence ID" value="CAL1134420.1"/>
    <property type="molecule type" value="Genomic_DNA"/>
</dbReference>